<evidence type="ECO:0000313" key="1">
    <source>
        <dbReference type="EMBL" id="MBK5927378.1"/>
    </source>
</evidence>
<proteinExistence type="predicted"/>
<reference evidence="1" key="2">
    <citation type="journal article" date="2020" name="Microorganisms">
        <title>Osmotic Adaptation and Compatible Solute Biosynthesis of Phototrophic Bacteria as Revealed from Genome Analyses.</title>
        <authorList>
            <person name="Imhoff J.F."/>
            <person name="Rahn T."/>
            <person name="Kunzel S."/>
            <person name="Keller A."/>
            <person name="Neulinger S.C."/>
        </authorList>
    </citation>
    <scope>NUCLEOTIDE SEQUENCE</scope>
    <source>
        <strain evidence="1">LMG 28126</strain>
    </source>
</reference>
<accession>A0A934TLT3</accession>
<dbReference type="Proteomes" id="UP000706333">
    <property type="component" value="Unassembled WGS sequence"/>
</dbReference>
<reference evidence="1" key="1">
    <citation type="submission" date="2017-05" db="EMBL/GenBank/DDBJ databases">
        <authorList>
            <person name="Imhoff J.F."/>
            <person name="Rahn T."/>
            <person name="Kuenzel S."/>
            <person name="Neulinger S.C."/>
        </authorList>
    </citation>
    <scope>NUCLEOTIDE SEQUENCE</scope>
    <source>
        <strain evidence="1">LMG 28126</strain>
    </source>
</reference>
<dbReference type="RefSeq" id="WP_201157138.1">
    <property type="nucleotide sequence ID" value="NZ_NHSD01000241.1"/>
</dbReference>
<dbReference type="EMBL" id="NHSD01000241">
    <property type="protein sequence ID" value="MBK5927378.1"/>
    <property type="molecule type" value="Genomic_DNA"/>
</dbReference>
<sequence length="97" mass="10873">MSILALTRHAEARVRQRGLRERDLALVLEAATPLAHDAWLLTAADADREIARRKREIEQLQRLRGCKVVVSGDAIVTVCHMRPAAGRRALRNGRATR</sequence>
<protein>
    <recommendedName>
        <fullName evidence="3">DUF4258 domain-containing protein</fullName>
    </recommendedName>
</protein>
<evidence type="ECO:0000313" key="2">
    <source>
        <dbReference type="Proteomes" id="UP000706333"/>
    </source>
</evidence>
<keyword evidence="2" id="KW-1185">Reference proteome</keyword>
<name>A0A934TLT3_9RHOB</name>
<dbReference type="AlphaFoldDB" id="A0A934TLT3"/>
<organism evidence="1 2">
    <name type="scientific">Rhodobaculum claviforme</name>
    <dbReference type="NCBI Taxonomy" id="1549854"/>
    <lineage>
        <taxon>Bacteria</taxon>
        <taxon>Pseudomonadati</taxon>
        <taxon>Pseudomonadota</taxon>
        <taxon>Alphaproteobacteria</taxon>
        <taxon>Rhodobacterales</taxon>
        <taxon>Paracoccaceae</taxon>
        <taxon>Rhodobaculum</taxon>
    </lineage>
</organism>
<gene>
    <name evidence="1" type="ORF">CCR87_08570</name>
</gene>
<comment type="caution">
    <text evidence="1">The sequence shown here is derived from an EMBL/GenBank/DDBJ whole genome shotgun (WGS) entry which is preliminary data.</text>
</comment>
<evidence type="ECO:0008006" key="3">
    <source>
        <dbReference type="Google" id="ProtNLM"/>
    </source>
</evidence>